<proteinExistence type="predicted"/>
<dbReference type="EMBL" id="CP115174">
    <property type="protein sequence ID" value="WBO22850.1"/>
    <property type="molecule type" value="Genomic_DNA"/>
</dbReference>
<feature type="region of interest" description="Disordered" evidence="1">
    <location>
        <begin position="1"/>
        <end position="29"/>
    </location>
</feature>
<feature type="compositionally biased region" description="Basic and acidic residues" evidence="1">
    <location>
        <begin position="1"/>
        <end position="10"/>
    </location>
</feature>
<dbReference type="RefSeq" id="WP_270077490.1">
    <property type="nucleotide sequence ID" value="NZ_CP115174.1"/>
</dbReference>
<evidence type="ECO:0000313" key="2">
    <source>
        <dbReference type="EMBL" id="WBO22850.1"/>
    </source>
</evidence>
<accession>A0ABY7NPH3</accession>
<organism evidence="2 3">
    <name type="scientific">Sphingomonas abietis</name>
    <dbReference type="NCBI Taxonomy" id="3012344"/>
    <lineage>
        <taxon>Bacteria</taxon>
        <taxon>Pseudomonadati</taxon>
        <taxon>Pseudomonadota</taxon>
        <taxon>Alphaproteobacteria</taxon>
        <taxon>Sphingomonadales</taxon>
        <taxon>Sphingomonadaceae</taxon>
        <taxon>Sphingomonas</taxon>
    </lineage>
</organism>
<protein>
    <submittedName>
        <fullName evidence="2">Uncharacterized protein</fullName>
    </submittedName>
</protein>
<evidence type="ECO:0000313" key="3">
    <source>
        <dbReference type="Proteomes" id="UP001210865"/>
    </source>
</evidence>
<evidence type="ECO:0000256" key="1">
    <source>
        <dbReference type="SAM" id="MobiDB-lite"/>
    </source>
</evidence>
<keyword evidence="3" id="KW-1185">Reference proteome</keyword>
<name>A0ABY7NPH3_9SPHN</name>
<sequence>MKDSKIHDQASHVANAAGEVMMDGPDGVAVSMTPEAASLTGARLIDNAAEAKGKEALEVDRRERRTKAR</sequence>
<gene>
    <name evidence="2" type="ORF">PBT88_01470</name>
</gene>
<reference evidence="2 3" key="1">
    <citation type="submission" date="2022-12" db="EMBL/GenBank/DDBJ databases">
        <title>Sphingomonas abieness sp. nov., an endophytic bacterium isolated from Abies koreana.</title>
        <authorList>
            <person name="Jiang L."/>
            <person name="Lee J."/>
        </authorList>
    </citation>
    <scope>NUCLEOTIDE SEQUENCE [LARGE SCALE GENOMIC DNA]</scope>
    <source>
        <strain evidence="3">PAMB 00755</strain>
    </source>
</reference>
<dbReference type="Proteomes" id="UP001210865">
    <property type="component" value="Chromosome"/>
</dbReference>